<reference evidence="2" key="2">
    <citation type="submission" date="2020-09" db="EMBL/GenBank/DDBJ databases">
        <authorList>
            <person name="Sun Q."/>
            <person name="Zhou Y."/>
        </authorList>
    </citation>
    <scope>NUCLEOTIDE SEQUENCE</scope>
    <source>
        <strain evidence="2">CGMCC 4.7368</strain>
    </source>
</reference>
<keyword evidence="3" id="KW-1185">Reference proteome</keyword>
<dbReference type="Proteomes" id="UP000646523">
    <property type="component" value="Unassembled WGS sequence"/>
</dbReference>
<protein>
    <submittedName>
        <fullName evidence="2">Uncharacterized protein</fullName>
    </submittedName>
</protein>
<sequence length="83" mass="8953">MPALAVASWTAARRETGYRSEDITETNLLGPPGPDFRPGGAGGSRPDVPFPAESARIPPPKIPESSHHSTSHPHRTHFFDDVL</sequence>
<gene>
    <name evidence="2" type="ORF">GCM10012289_68970</name>
</gene>
<accession>A0A918DRW1</accession>
<name>A0A918DRW1_9ACTN</name>
<evidence type="ECO:0000313" key="3">
    <source>
        <dbReference type="Proteomes" id="UP000646523"/>
    </source>
</evidence>
<dbReference type="EMBL" id="BMNH01000034">
    <property type="protein sequence ID" value="GGO81011.1"/>
    <property type="molecule type" value="Genomic_DNA"/>
</dbReference>
<dbReference type="AlphaFoldDB" id="A0A918DRW1"/>
<comment type="caution">
    <text evidence="2">The sequence shown here is derived from an EMBL/GenBank/DDBJ whole genome shotgun (WGS) entry which is preliminary data.</text>
</comment>
<organism evidence="2 3">
    <name type="scientific">Nonomuraea cavernae</name>
    <dbReference type="NCBI Taxonomy" id="2045107"/>
    <lineage>
        <taxon>Bacteria</taxon>
        <taxon>Bacillati</taxon>
        <taxon>Actinomycetota</taxon>
        <taxon>Actinomycetes</taxon>
        <taxon>Streptosporangiales</taxon>
        <taxon>Streptosporangiaceae</taxon>
        <taxon>Nonomuraea</taxon>
    </lineage>
</organism>
<reference evidence="2" key="1">
    <citation type="journal article" date="2014" name="Int. J. Syst. Evol. Microbiol.">
        <title>Complete genome sequence of Corynebacterium casei LMG S-19264T (=DSM 44701T), isolated from a smear-ripened cheese.</title>
        <authorList>
            <consortium name="US DOE Joint Genome Institute (JGI-PGF)"/>
            <person name="Walter F."/>
            <person name="Albersmeier A."/>
            <person name="Kalinowski J."/>
            <person name="Ruckert C."/>
        </authorList>
    </citation>
    <scope>NUCLEOTIDE SEQUENCE</scope>
    <source>
        <strain evidence="2">CGMCC 4.7368</strain>
    </source>
</reference>
<evidence type="ECO:0000256" key="1">
    <source>
        <dbReference type="SAM" id="MobiDB-lite"/>
    </source>
</evidence>
<proteinExistence type="predicted"/>
<feature type="region of interest" description="Disordered" evidence="1">
    <location>
        <begin position="15"/>
        <end position="83"/>
    </location>
</feature>
<evidence type="ECO:0000313" key="2">
    <source>
        <dbReference type="EMBL" id="GGO81011.1"/>
    </source>
</evidence>